<evidence type="ECO:0000259" key="6">
    <source>
        <dbReference type="Pfam" id="PF14693"/>
    </source>
</evidence>
<dbReference type="GO" id="GO:0003735">
    <property type="term" value="F:structural constituent of ribosome"/>
    <property type="evidence" value="ECO:0007669"/>
    <property type="project" value="InterPro"/>
</dbReference>
<dbReference type="InterPro" id="IPR020930">
    <property type="entry name" value="Ribosomal_uL5_bac-type"/>
</dbReference>
<feature type="domain" description="Large ribosomal subunit protein bL25 beta" evidence="6">
    <location>
        <begin position="97"/>
        <end position="178"/>
    </location>
</feature>
<evidence type="ECO:0000256" key="3">
    <source>
        <dbReference type="ARBA" id="ARBA00022980"/>
    </source>
</evidence>
<dbReference type="InterPro" id="IPR020057">
    <property type="entry name" value="Ribosomal_bL25_b-dom"/>
</dbReference>
<evidence type="ECO:0000256" key="2">
    <source>
        <dbReference type="ARBA" id="ARBA00022884"/>
    </source>
</evidence>
<dbReference type="Pfam" id="PF14693">
    <property type="entry name" value="Ribosomal_TL5_C"/>
    <property type="match status" value="1"/>
</dbReference>
<feature type="domain" description="Large ribosomal subunit protein bL25 L25" evidence="5">
    <location>
        <begin position="7"/>
        <end position="88"/>
    </location>
</feature>
<keyword evidence="3 7" id="KW-0689">Ribosomal protein</keyword>
<dbReference type="PANTHER" id="PTHR33284">
    <property type="entry name" value="RIBOSOMAL PROTEIN L25/GLN-TRNA SYNTHETASE, ANTI-CODON-BINDING DOMAIN-CONTAINING PROTEIN"/>
    <property type="match status" value="1"/>
</dbReference>
<dbReference type="Gene3D" id="2.170.120.20">
    <property type="entry name" value="Ribosomal protein L25, beta domain"/>
    <property type="match status" value="1"/>
</dbReference>
<sequence>MEQVILNALERTTSNKKFNEDGFIAGVMYGDGSTEATSVKFELVPLRKILVKHGSNAKVVVKYGEEEKTGFIKEIQRHPVTAKITHIDVQLVSKDHEIKLQLPISYKGEENLSSQRLQLQVQKSEIDVFGKMAIMPDSLSVDVSQMALGDSITIKNFDLNKEIRVTDKEDEVYASITQMKEEVEEVVEEVVATPEAAAAEPEVKA</sequence>
<dbReference type="InterPro" id="IPR029751">
    <property type="entry name" value="Ribosomal_L25_dom"/>
</dbReference>
<evidence type="ECO:0000256" key="4">
    <source>
        <dbReference type="ARBA" id="ARBA00023274"/>
    </source>
</evidence>
<dbReference type="GO" id="GO:0006412">
    <property type="term" value="P:translation"/>
    <property type="evidence" value="ECO:0007669"/>
    <property type="project" value="InterPro"/>
</dbReference>
<evidence type="ECO:0000256" key="1">
    <source>
        <dbReference type="ARBA" id="ARBA00022730"/>
    </source>
</evidence>
<keyword evidence="2" id="KW-0694">RNA-binding</keyword>
<reference evidence="7 8" key="1">
    <citation type="journal article" date="2019" name="Lett. Appl. Microbiol.">
        <title>A case of 'blown pack' spoilage of vacuum-packaged pork likely associated with Clostridium estertheticum in Canada.</title>
        <authorList>
            <person name="Zhang P."/>
            <person name="Ward P."/>
            <person name="McMullen L.M."/>
            <person name="Yang X."/>
        </authorList>
    </citation>
    <scope>NUCLEOTIDE SEQUENCE [LARGE SCALE GENOMIC DNA]</scope>
    <source>
        <strain evidence="7 8">MA19</strain>
    </source>
</reference>
<dbReference type="InterPro" id="IPR011035">
    <property type="entry name" value="Ribosomal_bL25/Gln-tRNA_synth"/>
</dbReference>
<dbReference type="CDD" id="cd00495">
    <property type="entry name" value="Ribosomal_L25_TL5_CTC"/>
    <property type="match status" value="1"/>
</dbReference>
<dbReference type="AlphaFoldDB" id="A0A5N7IZ17"/>
<keyword evidence="4" id="KW-0687">Ribonucleoprotein</keyword>
<dbReference type="Pfam" id="PF01386">
    <property type="entry name" value="Ribosomal_L25p"/>
    <property type="match status" value="1"/>
</dbReference>
<keyword evidence="1" id="KW-0699">rRNA-binding</keyword>
<gene>
    <name evidence="7" type="ORF">E4V82_06125</name>
</gene>
<dbReference type="NCBIfam" id="TIGR00731">
    <property type="entry name" value="bL25_bact_ctc"/>
    <property type="match status" value="1"/>
</dbReference>
<name>A0A5N7IZ17_9CLOT</name>
<proteinExistence type="predicted"/>
<organism evidence="7 8">
    <name type="scientific">Clostridium estertheticum</name>
    <dbReference type="NCBI Taxonomy" id="238834"/>
    <lineage>
        <taxon>Bacteria</taxon>
        <taxon>Bacillati</taxon>
        <taxon>Bacillota</taxon>
        <taxon>Clostridia</taxon>
        <taxon>Eubacteriales</taxon>
        <taxon>Clostridiaceae</taxon>
        <taxon>Clostridium</taxon>
    </lineage>
</organism>
<dbReference type="InterPro" id="IPR020056">
    <property type="entry name" value="Rbsml_bL25/Gln-tRNA_synth_N"/>
</dbReference>
<dbReference type="GO" id="GO:0008097">
    <property type="term" value="F:5S rRNA binding"/>
    <property type="evidence" value="ECO:0007669"/>
    <property type="project" value="InterPro"/>
</dbReference>
<dbReference type="Proteomes" id="UP000342249">
    <property type="component" value="Unassembled WGS sequence"/>
</dbReference>
<comment type="caution">
    <text evidence="7">The sequence shown here is derived from an EMBL/GenBank/DDBJ whole genome shotgun (WGS) entry which is preliminary data.</text>
</comment>
<evidence type="ECO:0000313" key="8">
    <source>
        <dbReference type="Proteomes" id="UP000342249"/>
    </source>
</evidence>
<dbReference type="EMBL" id="SPSF01000016">
    <property type="protein sequence ID" value="MPQ61688.1"/>
    <property type="molecule type" value="Genomic_DNA"/>
</dbReference>
<evidence type="ECO:0000313" key="7">
    <source>
        <dbReference type="EMBL" id="MPQ61688.1"/>
    </source>
</evidence>
<dbReference type="InterPro" id="IPR037121">
    <property type="entry name" value="Ribosomal_bL25_C"/>
</dbReference>
<dbReference type="Gene3D" id="2.40.240.10">
    <property type="entry name" value="Ribosomal Protein L25, Chain P"/>
    <property type="match status" value="1"/>
</dbReference>
<dbReference type="InterPro" id="IPR001021">
    <property type="entry name" value="Ribosomal_bL25_long"/>
</dbReference>
<dbReference type="PANTHER" id="PTHR33284:SF1">
    <property type="entry name" value="RIBOSOMAL PROTEIN L25_GLN-TRNA SYNTHETASE, ANTI-CODON-BINDING DOMAIN-CONTAINING PROTEIN"/>
    <property type="match status" value="1"/>
</dbReference>
<dbReference type="GO" id="GO:0022625">
    <property type="term" value="C:cytosolic large ribosomal subunit"/>
    <property type="evidence" value="ECO:0007669"/>
    <property type="project" value="TreeGrafter"/>
</dbReference>
<accession>A0A5N7IZ17</accession>
<dbReference type="RefSeq" id="WP_152751264.1">
    <property type="nucleotide sequence ID" value="NZ_JAHLDS010000016.1"/>
</dbReference>
<evidence type="ECO:0000259" key="5">
    <source>
        <dbReference type="Pfam" id="PF01386"/>
    </source>
</evidence>
<protein>
    <submittedName>
        <fullName evidence="7">50S ribosomal protein L25</fullName>
    </submittedName>
</protein>
<dbReference type="SUPFAM" id="SSF50715">
    <property type="entry name" value="Ribosomal protein L25-like"/>
    <property type="match status" value="1"/>
</dbReference>